<dbReference type="AlphaFoldDB" id="X1CHK4"/>
<dbReference type="GO" id="GO:0003723">
    <property type="term" value="F:RNA binding"/>
    <property type="evidence" value="ECO:0007669"/>
    <property type="project" value="InterPro"/>
</dbReference>
<dbReference type="EMBL" id="BART01019243">
    <property type="protein sequence ID" value="GAG83716.1"/>
    <property type="molecule type" value="Genomic_DNA"/>
</dbReference>
<evidence type="ECO:0000259" key="2">
    <source>
        <dbReference type="SMART" id="SM00955"/>
    </source>
</evidence>
<dbReference type="InterPro" id="IPR012340">
    <property type="entry name" value="NA-bd_OB-fold"/>
</dbReference>
<comment type="caution">
    <text evidence="3">The sequence shown here is derived from an EMBL/GenBank/DDBJ whole genome shotgun (WGS) entry which is preliminary data.</text>
</comment>
<keyword evidence="1" id="KW-0812">Transmembrane</keyword>
<accession>X1CHK4</accession>
<organism evidence="3">
    <name type="scientific">marine sediment metagenome</name>
    <dbReference type="NCBI Taxonomy" id="412755"/>
    <lineage>
        <taxon>unclassified sequences</taxon>
        <taxon>metagenomes</taxon>
        <taxon>ecological metagenomes</taxon>
    </lineage>
</organism>
<dbReference type="InterPro" id="IPR050180">
    <property type="entry name" value="RNR_Ribonuclease"/>
</dbReference>
<dbReference type="Gene3D" id="2.40.50.700">
    <property type="match status" value="1"/>
</dbReference>
<feature type="non-terminal residue" evidence="3">
    <location>
        <position position="276"/>
    </location>
</feature>
<dbReference type="InterPro" id="IPR001900">
    <property type="entry name" value="RNase_II/R"/>
</dbReference>
<sequence>MVVVGVVGAVGAVGVIGILKLTSRYIYGTSKRGVPIYLFKPLDPEISDCLVASKLKETTIKNKELLKNYLIVVEIDEATISDKHPKAQCITILGPVGNFNAEIEALLYRWDIYSPNFKSLCRKPAYIDLATQIATDLDRNIGLEETSLRIDLRDKLVFSIDPPGCEDIDDALHICEMPNGRYNVGIHIADVSHWVHEDSILDKLAQQRLTTVYTPIRNIEMLPSEYSTNICSLKQNQDRYALSLFFDYLPETNEIDNDTMVFCPTIIRSSRSLSYH</sequence>
<feature type="transmembrane region" description="Helical" evidence="1">
    <location>
        <begin position="6"/>
        <end position="27"/>
    </location>
</feature>
<feature type="domain" description="RNB" evidence="2">
    <location>
        <begin position="149"/>
        <end position="276"/>
    </location>
</feature>
<gene>
    <name evidence="3" type="ORF">S01H4_36073</name>
</gene>
<dbReference type="GO" id="GO:0006402">
    <property type="term" value="P:mRNA catabolic process"/>
    <property type="evidence" value="ECO:0007669"/>
    <property type="project" value="TreeGrafter"/>
</dbReference>
<dbReference type="GO" id="GO:0000175">
    <property type="term" value="F:3'-5'-RNA exonuclease activity"/>
    <property type="evidence" value="ECO:0007669"/>
    <property type="project" value="TreeGrafter"/>
</dbReference>
<dbReference type="PANTHER" id="PTHR23355">
    <property type="entry name" value="RIBONUCLEASE"/>
    <property type="match status" value="1"/>
</dbReference>
<evidence type="ECO:0000313" key="3">
    <source>
        <dbReference type="EMBL" id="GAG83716.1"/>
    </source>
</evidence>
<dbReference type="Pfam" id="PF17849">
    <property type="entry name" value="OB_Dis3"/>
    <property type="match status" value="1"/>
</dbReference>
<evidence type="ECO:0000256" key="1">
    <source>
        <dbReference type="SAM" id="Phobius"/>
    </source>
</evidence>
<keyword evidence="1" id="KW-1133">Transmembrane helix</keyword>
<dbReference type="SUPFAM" id="SSF50249">
    <property type="entry name" value="Nucleic acid-binding proteins"/>
    <property type="match status" value="1"/>
</dbReference>
<dbReference type="Pfam" id="PF00773">
    <property type="entry name" value="RNB"/>
    <property type="match status" value="1"/>
</dbReference>
<reference evidence="3" key="1">
    <citation type="journal article" date="2014" name="Front. Microbiol.">
        <title>High frequency of phylogenetically diverse reductive dehalogenase-homologous genes in deep subseafloor sedimentary metagenomes.</title>
        <authorList>
            <person name="Kawai M."/>
            <person name="Futagami T."/>
            <person name="Toyoda A."/>
            <person name="Takaki Y."/>
            <person name="Nishi S."/>
            <person name="Hori S."/>
            <person name="Arai W."/>
            <person name="Tsubouchi T."/>
            <person name="Morono Y."/>
            <person name="Uchiyama I."/>
            <person name="Ito T."/>
            <person name="Fujiyama A."/>
            <person name="Inagaki F."/>
            <person name="Takami H."/>
        </authorList>
    </citation>
    <scope>NUCLEOTIDE SEQUENCE</scope>
    <source>
        <strain evidence="3">Expedition CK06-06</strain>
    </source>
</reference>
<keyword evidence="1" id="KW-0472">Membrane</keyword>
<dbReference type="PANTHER" id="PTHR23355:SF9">
    <property type="entry name" value="DIS3-LIKE EXONUCLEASE 2"/>
    <property type="match status" value="1"/>
</dbReference>
<dbReference type="InterPro" id="IPR041505">
    <property type="entry name" value="Dis3_CSD2"/>
</dbReference>
<dbReference type="SMART" id="SM00955">
    <property type="entry name" value="RNB"/>
    <property type="match status" value="1"/>
</dbReference>
<name>X1CHK4_9ZZZZ</name>
<proteinExistence type="predicted"/>
<protein>
    <recommendedName>
        <fullName evidence="2">RNB domain-containing protein</fullName>
    </recommendedName>
</protein>